<keyword evidence="3" id="KW-1185">Reference proteome</keyword>
<protein>
    <submittedName>
        <fullName evidence="2">Uncharacterized protein</fullName>
    </submittedName>
</protein>
<feature type="compositionally biased region" description="Low complexity" evidence="1">
    <location>
        <begin position="41"/>
        <end position="51"/>
    </location>
</feature>
<reference evidence="2" key="1">
    <citation type="submission" date="2022-07" db="EMBL/GenBank/DDBJ databases">
        <title>Draft genome sequence of Zalerion maritima ATCC 34329, a (micro)plastics degrading marine fungus.</title>
        <authorList>
            <person name="Paco A."/>
            <person name="Goncalves M.F.M."/>
            <person name="Rocha-Santos T.A.P."/>
            <person name="Alves A."/>
        </authorList>
    </citation>
    <scope>NUCLEOTIDE SEQUENCE</scope>
    <source>
        <strain evidence="2">ATCC 34329</strain>
    </source>
</reference>
<comment type="caution">
    <text evidence="2">The sequence shown here is derived from an EMBL/GenBank/DDBJ whole genome shotgun (WGS) entry which is preliminary data.</text>
</comment>
<feature type="compositionally biased region" description="Low complexity" evidence="1">
    <location>
        <begin position="128"/>
        <end position="146"/>
    </location>
</feature>
<evidence type="ECO:0000256" key="1">
    <source>
        <dbReference type="SAM" id="MobiDB-lite"/>
    </source>
</evidence>
<accession>A0AAD5RT70</accession>
<dbReference type="EMBL" id="JAKWBI020000075">
    <property type="protein sequence ID" value="KAJ2903664.1"/>
    <property type="molecule type" value="Genomic_DNA"/>
</dbReference>
<feature type="compositionally biased region" description="Low complexity" evidence="1">
    <location>
        <begin position="13"/>
        <end position="22"/>
    </location>
</feature>
<dbReference type="AlphaFoldDB" id="A0AAD5RT70"/>
<proteinExistence type="predicted"/>
<gene>
    <name evidence="2" type="ORF">MKZ38_009503</name>
</gene>
<dbReference type="Proteomes" id="UP001201980">
    <property type="component" value="Unassembled WGS sequence"/>
</dbReference>
<feature type="region of interest" description="Disordered" evidence="1">
    <location>
        <begin position="1"/>
        <end position="157"/>
    </location>
</feature>
<organism evidence="2 3">
    <name type="scientific">Zalerion maritima</name>
    <dbReference type="NCBI Taxonomy" id="339359"/>
    <lineage>
        <taxon>Eukaryota</taxon>
        <taxon>Fungi</taxon>
        <taxon>Dikarya</taxon>
        <taxon>Ascomycota</taxon>
        <taxon>Pezizomycotina</taxon>
        <taxon>Sordariomycetes</taxon>
        <taxon>Lulworthiomycetidae</taxon>
        <taxon>Lulworthiales</taxon>
        <taxon>Lulworthiaceae</taxon>
        <taxon>Zalerion</taxon>
    </lineage>
</organism>
<evidence type="ECO:0000313" key="3">
    <source>
        <dbReference type="Proteomes" id="UP001201980"/>
    </source>
</evidence>
<name>A0AAD5RT70_9PEZI</name>
<sequence>MPKLAWEHQFQCPTSATAADTPAPAPAPRSSSEGEDEDDGSSSSSSNNSGSAATHIGSPSPSPLPSPASRSSGGTTLVGSDGEAAEYVPGGGLAGHARPIPIVRARGRGRAGRSGLGRASAHPDDPIPAANSSSESSSMAAPSNLSVGPPPRDENPFLNEEFMARLRGGRRAQAVKEERRALGGLWSWVLCPTCLPTCPATVVGLADLISPRLPTVRWPAGPLAPPRALTYAGLAAGVRPSYLQKLCGGTREEAAVGVLARVHGQLLKKELLGIDFVARANVFRNALL</sequence>
<evidence type="ECO:0000313" key="2">
    <source>
        <dbReference type="EMBL" id="KAJ2903664.1"/>
    </source>
</evidence>